<dbReference type="NCBIfam" id="TIGR03083">
    <property type="entry name" value="maleylpyruvate isomerase family mycothiol-dependent enzyme"/>
    <property type="match status" value="1"/>
</dbReference>
<dbReference type="InterPro" id="IPR017517">
    <property type="entry name" value="Maleyloyr_isom"/>
</dbReference>
<gene>
    <name evidence="4" type="ORF">ACFO8L_30195</name>
</gene>
<comment type="caution">
    <text evidence="4">The sequence shown here is derived from an EMBL/GenBank/DDBJ whole genome shotgun (WGS) entry which is preliminary data.</text>
</comment>
<dbReference type="Pfam" id="PF11716">
    <property type="entry name" value="MDMPI_N"/>
    <property type="match status" value="1"/>
</dbReference>
<feature type="region of interest" description="Disordered" evidence="1">
    <location>
        <begin position="250"/>
        <end position="270"/>
    </location>
</feature>
<dbReference type="NCBIfam" id="TIGR03084">
    <property type="entry name" value="TIGR03084 family metal-binding protein"/>
    <property type="match status" value="1"/>
</dbReference>
<evidence type="ECO:0000256" key="1">
    <source>
        <dbReference type="SAM" id="MobiDB-lite"/>
    </source>
</evidence>
<evidence type="ECO:0000259" key="3">
    <source>
        <dbReference type="Pfam" id="PF11716"/>
    </source>
</evidence>
<evidence type="ECO:0000259" key="2">
    <source>
        <dbReference type="Pfam" id="PF08608"/>
    </source>
</evidence>
<dbReference type="InterPro" id="IPR034660">
    <property type="entry name" value="DinB/YfiT-like"/>
</dbReference>
<dbReference type="InterPro" id="IPR024344">
    <property type="entry name" value="MDMPI_metal-binding"/>
</dbReference>
<dbReference type="Proteomes" id="UP001595891">
    <property type="component" value="Unassembled WGS sequence"/>
</dbReference>
<dbReference type="EMBL" id="JBHSFN010000022">
    <property type="protein sequence ID" value="MFC4590399.1"/>
    <property type="molecule type" value="Genomic_DNA"/>
</dbReference>
<feature type="domain" description="tRNA wybutosine-synthesis" evidence="2">
    <location>
        <begin position="187"/>
        <end position="229"/>
    </location>
</feature>
<evidence type="ECO:0000313" key="4">
    <source>
        <dbReference type="EMBL" id="MFC4590399.1"/>
    </source>
</evidence>
<accession>A0ABV9EQQ6</accession>
<dbReference type="Gene3D" id="1.20.120.450">
    <property type="entry name" value="dinb family like domain"/>
    <property type="match status" value="1"/>
</dbReference>
<organism evidence="4 5">
    <name type="scientific">Sphaerisporangium corydalis</name>
    <dbReference type="NCBI Taxonomy" id="1441875"/>
    <lineage>
        <taxon>Bacteria</taxon>
        <taxon>Bacillati</taxon>
        <taxon>Actinomycetota</taxon>
        <taxon>Actinomycetes</taxon>
        <taxon>Streptosporangiales</taxon>
        <taxon>Streptosporangiaceae</taxon>
        <taxon>Sphaerisporangium</taxon>
    </lineage>
</organism>
<evidence type="ECO:0000313" key="5">
    <source>
        <dbReference type="Proteomes" id="UP001595891"/>
    </source>
</evidence>
<sequence>MAVSMSELLADLRAESAELTAMIRSLDPSGWERPTPARGWAVRDQISHLAWFDDAATTAATDPDGFRASLPALMARGDSAVDEIAVASRTLAPGQVLEWFGTARARGLDTFEKLDPKARLPWYGPDMSAASFVTARLMETWAHGQDVADALEITRVPTARLRHVALLGVRAMPYGFVMRGMDPPPGPVRVELTLPGGTPWSQGPEDAADLVRGPALDFCLLVTQRCHRADAALEVRGATAEAWMSVAQAFAGPPGEGRTPGRTRALGEPQ</sequence>
<dbReference type="InterPro" id="IPR013917">
    <property type="entry name" value="tRNA_wybutosine-synth"/>
</dbReference>
<keyword evidence="5" id="KW-1185">Reference proteome</keyword>
<feature type="domain" description="Mycothiol-dependent maleylpyruvate isomerase metal-binding" evidence="3">
    <location>
        <begin position="12"/>
        <end position="148"/>
    </location>
</feature>
<dbReference type="Pfam" id="PF08608">
    <property type="entry name" value="Wyosine_form"/>
    <property type="match status" value="1"/>
</dbReference>
<protein>
    <submittedName>
        <fullName evidence="4">TIGR03084 family metal-binding protein</fullName>
    </submittedName>
</protein>
<dbReference type="RefSeq" id="WP_262844148.1">
    <property type="nucleotide sequence ID" value="NZ_JANZYP010000025.1"/>
</dbReference>
<dbReference type="SUPFAM" id="SSF109854">
    <property type="entry name" value="DinB/YfiT-like putative metalloenzymes"/>
    <property type="match status" value="1"/>
</dbReference>
<reference evidence="5" key="1">
    <citation type="journal article" date="2019" name="Int. J. Syst. Evol. Microbiol.">
        <title>The Global Catalogue of Microorganisms (GCM) 10K type strain sequencing project: providing services to taxonomists for standard genome sequencing and annotation.</title>
        <authorList>
            <consortium name="The Broad Institute Genomics Platform"/>
            <consortium name="The Broad Institute Genome Sequencing Center for Infectious Disease"/>
            <person name="Wu L."/>
            <person name="Ma J."/>
        </authorList>
    </citation>
    <scope>NUCLEOTIDE SEQUENCE [LARGE SCALE GENOMIC DNA]</scope>
    <source>
        <strain evidence="5">CCUG 49560</strain>
    </source>
</reference>
<name>A0ABV9EQQ6_9ACTN</name>
<dbReference type="InterPro" id="IPR017518">
    <property type="entry name" value="CHP03084"/>
</dbReference>
<proteinExistence type="predicted"/>
<feature type="compositionally biased region" description="Low complexity" evidence="1">
    <location>
        <begin position="252"/>
        <end position="264"/>
    </location>
</feature>